<reference evidence="2" key="1">
    <citation type="journal article" date="2019" name="Int. J. Syst. Evol. Microbiol.">
        <title>The Global Catalogue of Microorganisms (GCM) 10K type strain sequencing project: providing services to taxonomists for standard genome sequencing and annotation.</title>
        <authorList>
            <consortium name="The Broad Institute Genomics Platform"/>
            <consortium name="The Broad Institute Genome Sequencing Center for Infectious Disease"/>
            <person name="Wu L."/>
            <person name="Ma J."/>
        </authorList>
    </citation>
    <scope>NUCLEOTIDE SEQUENCE [LARGE SCALE GENOMIC DNA]</scope>
    <source>
        <strain evidence="2">JCM 17933</strain>
    </source>
</reference>
<dbReference type="EMBL" id="BAABHF010000009">
    <property type="protein sequence ID" value="GAA4482767.1"/>
    <property type="molecule type" value="Genomic_DNA"/>
</dbReference>
<evidence type="ECO:0000313" key="2">
    <source>
        <dbReference type="Proteomes" id="UP001500503"/>
    </source>
</evidence>
<dbReference type="Proteomes" id="UP001500503">
    <property type="component" value="Unassembled WGS sequence"/>
</dbReference>
<comment type="caution">
    <text evidence="1">The sequence shown here is derived from an EMBL/GenBank/DDBJ whole genome shotgun (WGS) entry which is preliminary data.</text>
</comment>
<accession>A0ABP8P9Z9</accession>
<sequence>MVADIRDAVDRIRGALETIDDAITFADLPPGLGRAAPTGIPDSLTAVLDITNGPRCGSIVLFDGDSIDENQFFAQDLEGGPERWICYGTCDYVPLFADRRSEEVYWSPEEDDTLHRLADDVPSFFRAYAIGPRYGELTPADDDRWYEFLTSRGLVFQGGEE</sequence>
<organism evidence="1 2">
    <name type="scientific">Actinoallomurus oryzae</name>
    <dbReference type="NCBI Taxonomy" id="502180"/>
    <lineage>
        <taxon>Bacteria</taxon>
        <taxon>Bacillati</taxon>
        <taxon>Actinomycetota</taxon>
        <taxon>Actinomycetes</taxon>
        <taxon>Streptosporangiales</taxon>
        <taxon>Thermomonosporaceae</taxon>
        <taxon>Actinoallomurus</taxon>
    </lineage>
</organism>
<gene>
    <name evidence="1" type="ORF">GCM10023191_003340</name>
</gene>
<proteinExistence type="predicted"/>
<evidence type="ECO:0008006" key="3">
    <source>
        <dbReference type="Google" id="ProtNLM"/>
    </source>
</evidence>
<keyword evidence="2" id="KW-1185">Reference proteome</keyword>
<protein>
    <recommendedName>
        <fullName evidence="3">SUKH-4 immunity protein of toxin-antitoxin system</fullName>
    </recommendedName>
</protein>
<name>A0ABP8P9Z9_9ACTN</name>
<evidence type="ECO:0000313" key="1">
    <source>
        <dbReference type="EMBL" id="GAA4482767.1"/>
    </source>
</evidence>